<dbReference type="PROSITE" id="PS50902">
    <property type="entry name" value="FLAVODOXIN_LIKE"/>
    <property type="match status" value="1"/>
</dbReference>
<name>A0A1F2WM25_9ACTN</name>
<reference evidence="2 3" key="1">
    <citation type="journal article" date="2016" name="Nat. Commun.">
        <title>Thousands of microbial genomes shed light on interconnected biogeochemical processes in an aquifer system.</title>
        <authorList>
            <person name="Anantharaman K."/>
            <person name="Brown C.T."/>
            <person name="Hug L.A."/>
            <person name="Sharon I."/>
            <person name="Castelle C.J."/>
            <person name="Probst A.J."/>
            <person name="Thomas B.C."/>
            <person name="Singh A."/>
            <person name="Wilkins M.J."/>
            <person name="Karaoz U."/>
            <person name="Brodie E.L."/>
            <person name="Williams K.H."/>
            <person name="Hubbard S.S."/>
            <person name="Banfield J.F."/>
        </authorList>
    </citation>
    <scope>NUCLEOTIDE SEQUENCE [LARGE SCALE GENOMIC DNA]</scope>
</reference>
<dbReference type="EMBL" id="MELK01000029">
    <property type="protein sequence ID" value="OFW57915.1"/>
    <property type="molecule type" value="Genomic_DNA"/>
</dbReference>
<evidence type="ECO:0000313" key="3">
    <source>
        <dbReference type="Proteomes" id="UP000177876"/>
    </source>
</evidence>
<dbReference type="Proteomes" id="UP000177876">
    <property type="component" value="Unassembled WGS sequence"/>
</dbReference>
<dbReference type="STRING" id="1797197.A2Y75_11815"/>
<dbReference type="InterPro" id="IPR008254">
    <property type="entry name" value="Flavodoxin/NO_synth"/>
</dbReference>
<dbReference type="InterPro" id="IPR026816">
    <property type="entry name" value="Flavodoxin_dom"/>
</dbReference>
<proteinExistence type="predicted"/>
<gene>
    <name evidence="2" type="ORF">A2Y75_11815</name>
</gene>
<dbReference type="InterPro" id="IPR029039">
    <property type="entry name" value="Flavoprotein-like_sf"/>
</dbReference>
<comment type="caution">
    <text evidence="2">The sequence shown here is derived from an EMBL/GenBank/DDBJ whole genome shotgun (WGS) entry which is preliminary data.</text>
</comment>
<dbReference type="Pfam" id="PF12724">
    <property type="entry name" value="Flavodoxin_5"/>
    <property type="match status" value="1"/>
</dbReference>
<dbReference type="AlphaFoldDB" id="A0A1F2WM25"/>
<dbReference type="GO" id="GO:0010181">
    <property type="term" value="F:FMN binding"/>
    <property type="evidence" value="ECO:0007669"/>
    <property type="project" value="InterPro"/>
</dbReference>
<evidence type="ECO:0000259" key="1">
    <source>
        <dbReference type="PROSITE" id="PS50902"/>
    </source>
</evidence>
<feature type="domain" description="Flavodoxin-like" evidence="1">
    <location>
        <begin position="3"/>
        <end position="148"/>
    </location>
</feature>
<dbReference type="SUPFAM" id="SSF52218">
    <property type="entry name" value="Flavoproteins"/>
    <property type="match status" value="1"/>
</dbReference>
<accession>A0A1F2WM25</accession>
<dbReference type="Gene3D" id="3.40.50.360">
    <property type="match status" value="1"/>
</dbReference>
<evidence type="ECO:0000313" key="2">
    <source>
        <dbReference type="EMBL" id="OFW57915.1"/>
    </source>
</evidence>
<organism evidence="2 3">
    <name type="scientific">Candidatus Solincola sediminis</name>
    <dbReference type="NCBI Taxonomy" id="1797199"/>
    <lineage>
        <taxon>Bacteria</taxon>
        <taxon>Bacillati</taxon>
        <taxon>Actinomycetota</taxon>
        <taxon>Candidatus Geothermincolia</taxon>
        <taxon>Candidatus Geothermincolales</taxon>
        <taxon>Candidatus Geothermincolaceae</taxon>
        <taxon>Candidatus Solincola</taxon>
    </lineage>
</organism>
<sequence>MNGLLVYHSKWGNAARVAEQIARGLRDSGTEVTLLDIKSKVNLEAEPAFDFLIAGSPTRVGNMTSPMKRFLKNDIKSEWEGKDFAAFGTGLKQRDETDKKSAERIHDVLESKGLRPVALPFKGTVEGMKGPLAPGELERALDFGQQVAAALAES</sequence>
<protein>
    <recommendedName>
        <fullName evidence="1">Flavodoxin-like domain-containing protein</fullName>
    </recommendedName>
</protein>